<comment type="function">
    <text evidence="8">Involved in pre-mRNA splicing and cell cycle progression. Required for the spliceosome assembly and initiation of the DNA replication.</text>
</comment>
<dbReference type="Pfam" id="PF23231">
    <property type="entry name" value="HAT_Syf1_CNRKL1_C"/>
    <property type="match status" value="1"/>
</dbReference>
<reference evidence="10 11" key="1">
    <citation type="journal article" date="2015" name="Genome Biol. Evol.">
        <title>Phylogenomic analyses indicate that early fungi evolved digesting cell walls of algal ancestors of land plants.</title>
        <authorList>
            <person name="Chang Y."/>
            <person name="Wang S."/>
            <person name="Sekimoto S."/>
            <person name="Aerts A.L."/>
            <person name="Choi C."/>
            <person name="Clum A."/>
            <person name="LaButti K.M."/>
            <person name="Lindquist E.A."/>
            <person name="Yee Ngan C."/>
            <person name="Ohm R.A."/>
            <person name="Salamov A.A."/>
            <person name="Grigoriev I.V."/>
            <person name="Spatafora J.W."/>
            <person name="Berbee M.L."/>
        </authorList>
    </citation>
    <scope>NUCLEOTIDE SEQUENCE [LARGE SCALE GENOMIC DNA]</scope>
    <source>
        <strain evidence="10 11">NRRL 28638</strain>
    </source>
</reference>
<evidence type="ECO:0000256" key="7">
    <source>
        <dbReference type="ARBA" id="ARBA00023242"/>
    </source>
</evidence>
<dbReference type="PANTHER" id="PTHR11246">
    <property type="entry name" value="PRE-MRNA SPLICING FACTOR"/>
    <property type="match status" value="1"/>
</dbReference>
<keyword evidence="11" id="KW-1185">Reference proteome</keyword>
<dbReference type="FunFam" id="1.25.40.10:FF:000327">
    <property type="entry name" value="Pre-mRNA-splicing factor CLF1"/>
    <property type="match status" value="1"/>
</dbReference>
<proteinExistence type="inferred from homology"/>
<evidence type="ECO:0000259" key="9">
    <source>
        <dbReference type="Pfam" id="PF23231"/>
    </source>
</evidence>
<dbReference type="AlphaFoldDB" id="A0A137P150"/>
<evidence type="ECO:0000256" key="4">
    <source>
        <dbReference type="ARBA" id="ARBA00022728"/>
    </source>
</evidence>
<keyword evidence="5" id="KW-0677">Repeat</keyword>
<evidence type="ECO:0000256" key="6">
    <source>
        <dbReference type="ARBA" id="ARBA00023187"/>
    </source>
</evidence>
<dbReference type="InterPro" id="IPR045075">
    <property type="entry name" value="Syf1-like"/>
</dbReference>
<dbReference type="STRING" id="796925.A0A137P150"/>
<evidence type="ECO:0000256" key="2">
    <source>
        <dbReference type="ARBA" id="ARBA00008644"/>
    </source>
</evidence>
<dbReference type="InterPro" id="IPR011990">
    <property type="entry name" value="TPR-like_helical_dom_sf"/>
</dbReference>
<dbReference type="GO" id="GO:0000974">
    <property type="term" value="C:Prp19 complex"/>
    <property type="evidence" value="ECO:0007669"/>
    <property type="project" value="EnsemblFungi"/>
</dbReference>
<protein>
    <submittedName>
        <fullName evidence="10">TPR-like protein</fullName>
    </submittedName>
</protein>
<dbReference type="GO" id="GO:0006270">
    <property type="term" value="P:DNA replication initiation"/>
    <property type="evidence" value="ECO:0007669"/>
    <property type="project" value="EnsemblFungi"/>
</dbReference>
<keyword evidence="3" id="KW-0507">mRNA processing</keyword>
<keyword evidence="7" id="KW-0539">Nucleus</keyword>
<dbReference type="GO" id="GO:0071008">
    <property type="term" value="C:U2-type post-mRNA release spliceosomal complex"/>
    <property type="evidence" value="ECO:0007669"/>
    <property type="project" value="EnsemblFungi"/>
</dbReference>
<dbReference type="FunFam" id="1.25.40.10:FF:000048">
    <property type="entry name" value="Cell cycle control protein"/>
    <property type="match status" value="1"/>
</dbReference>
<evidence type="ECO:0000256" key="3">
    <source>
        <dbReference type="ARBA" id="ARBA00022664"/>
    </source>
</evidence>
<dbReference type="GO" id="GO:0071004">
    <property type="term" value="C:U2-type prespliceosome"/>
    <property type="evidence" value="ECO:0007669"/>
    <property type="project" value="EnsemblFungi"/>
</dbReference>
<dbReference type="GO" id="GO:0003688">
    <property type="term" value="F:DNA replication origin binding"/>
    <property type="evidence" value="ECO:0007669"/>
    <property type="project" value="EnsemblFungi"/>
</dbReference>
<dbReference type="GO" id="GO:0071011">
    <property type="term" value="C:precatalytic spliceosome"/>
    <property type="evidence" value="ECO:0007669"/>
    <property type="project" value="TreeGrafter"/>
</dbReference>
<dbReference type="PANTHER" id="PTHR11246:SF3">
    <property type="entry name" value="CROOKED NECK-LIKE PROTEIN 1"/>
    <property type="match status" value="1"/>
</dbReference>
<dbReference type="EMBL" id="KQ964569">
    <property type="protein sequence ID" value="KXN68599.1"/>
    <property type="molecule type" value="Genomic_DNA"/>
</dbReference>
<dbReference type="OMA" id="HIKVWIS"/>
<evidence type="ECO:0000313" key="10">
    <source>
        <dbReference type="EMBL" id="KXN68599.1"/>
    </source>
</evidence>
<dbReference type="GO" id="GO:0003682">
    <property type="term" value="F:chromatin binding"/>
    <property type="evidence" value="ECO:0007669"/>
    <property type="project" value="EnsemblFungi"/>
</dbReference>
<dbReference type="GO" id="GO:0071006">
    <property type="term" value="C:U2-type catalytic step 1 spliceosome"/>
    <property type="evidence" value="ECO:0007669"/>
    <property type="project" value="EnsemblFungi"/>
</dbReference>
<dbReference type="Gene3D" id="1.25.40.10">
    <property type="entry name" value="Tetratricopeptide repeat domain"/>
    <property type="match status" value="3"/>
</dbReference>
<dbReference type="GO" id="GO:0000785">
    <property type="term" value="C:chromatin"/>
    <property type="evidence" value="ECO:0007669"/>
    <property type="project" value="EnsemblFungi"/>
</dbReference>
<organism evidence="10 11">
    <name type="scientific">Conidiobolus coronatus (strain ATCC 28846 / CBS 209.66 / NRRL 28638)</name>
    <name type="common">Delacroixia coronata</name>
    <dbReference type="NCBI Taxonomy" id="796925"/>
    <lineage>
        <taxon>Eukaryota</taxon>
        <taxon>Fungi</taxon>
        <taxon>Fungi incertae sedis</taxon>
        <taxon>Zoopagomycota</taxon>
        <taxon>Entomophthoromycotina</taxon>
        <taxon>Entomophthoromycetes</taxon>
        <taxon>Entomophthorales</taxon>
        <taxon>Ancylistaceae</taxon>
        <taxon>Conidiobolus</taxon>
    </lineage>
</organism>
<evidence type="ECO:0000313" key="11">
    <source>
        <dbReference type="Proteomes" id="UP000070444"/>
    </source>
</evidence>
<name>A0A137P150_CONC2</name>
<dbReference type="SMART" id="SM00386">
    <property type="entry name" value="HAT"/>
    <property type="match status" value="14"/>
</dbReference>
<comment type="similarity">
    <text evidence="2">Belongs to the crooked-neck family.</text>
</comment>
<keyword evidence="4" id="KW-0747">Spliceosome</keyword>
<dbReference type="GO" id="GO:0000354">
    <property type="term" value="P:cis assembly of pre-catalytic spliceosome"/>
    <property type="evidence" value="ECO:0007669"/>
    <property type="project" value="EnsemblFungi"/>
</dbReference>
<sequence length="669" mass="80421">MSSQAKIKNKYAAEVQITAEQIIRESSERQQSIFKAPIQKINDPEELADYQLMKRTGFENSVRKNRLNIGSWLRYAQWEENQGELRRARSVYMRALEADERNVTIRLKYIEMELKNKNINLARNLLDQTVTILPRVDQFWYKYVHMEEMLDNVGGVRQIFERWMAWKPDEIAWLNYIKMELRYNEVENARKIYQRFVQCHPDPKNWLKWTKFEEDNNNLDRVRQIFANAVEFFGDDLIDQKIYIAYAKFECRMKEYERARVIYKYALNRLPKSKAESLYKQYTQFEKQYGDSENITNVVATRRRIQYEDELEQNPHQYDTWFDFIRLEENLGDVDRIREVYERAIAQKPPIEEKRFWRRYIYLWLNYAVFEESVVGDIDRTRAIYKACLDLIPHQKFTFAKVWLNYAHFEVRQLNLPVARKTLGISIGKCPKEKLFKGYIDLELQLREFDRVRTLYTKYLLFDPFNCLAWIKFAELEKALEDNNRCRAIFQMATEMPQLDRPELLWKAYIDFEIDLKEYSSARRLYNKLLNKTNHVKVWISCAQFELIAHEEDGVDYAREIFQEAYNKLKQAKLTEERVVLLEAWKGLEQAHGTKDTLKEVEDKFPKVIKRRRPVVTAEGYESGETEEYFEYIFADDQPKTAVNKFLQAAMAHKKKQEEEGNVEESKDE</sequence>
<dbReference type="OrthoDB" id="541719at2759"/>
<dbReference type="GO" id="GO:0071007">
    <property type="term" value="C:U2-type catalytic step 2 spliceosome"/>
    <property type="evidence" value="ECO:0007669"/>
    <property type="project" value="EnsemblFungi"/>
</dbReference>
<dbReference type="InterPro" id="IPR055430">
    <property type="entry name" value="HAT_Syf1_CNRKL1_C"/>
</dbReference>
<comment type="subcellular location">
    <subcellularLocation>
        <location evidence="1">Nucleus</location>
    </subcellularLocation>
</comment>
<feature type="domain" description="Pre-mRNA-splicing factor Syf1/CRNKL1-like C-terminal HAT-repeats" evidence="9">
    <location>
        <begin position="72"/>
        <end position="416"/>
    </location>
</feature>
<dbReference type="InterPro" id="IPR003107">
    <property type="entry name" value="HAT"/>
</dbReference>
<accession>A0A137P150</accession>
<gene>
    <name evidence="10" type="ORF">CONCODRAFT_9119</name>
</gene>
<evidence type="ECO:0000256" key="1">
    <source>
        <dbReference type="ARBA" id="ARBA00004123"/>
    </source>
</evidence>
<evidence type="ECO:0000256" key="5">
    <source>
        <dbReference type="ARBA" id="ARBA00022737"/>
    </source>
</evidence>
<evidence type="ECO:0000256" key="8">
    <source>
        <dbReference type="ARBA" id="ARBA00037040"/>
    </source>
</evidence>
<dbReference type="SUPFAM" id="SSF48452">
    <property type="entry name" value="TPR-like"/>
    <property type="match status" value="6"/>
</dbReference>
<dbReference type="Proteomes" id="UP000070444">
    <property type="component" value="Unassembled WGS sequence"/>
</dbReference>
<keyword evidence="6" id="KW-0508">mRNA splicing</keyword>